<dbReference type="Pfam" id="PF13744">
    <property type="entry name" value="HTH_37"/>
    <property type="match status" value="1"/>
</dbReference>
<keyword evidence="3" id="KW-1185">Reference proteome</keyword>
<evidence type="ECO:0000313" key="3">
    <source>
        <dbReference type="Proteomes" id="UP001595848"/>
    </source>
</evidence>
<name>A0ABV8P0G1_9BURK</name>
<proteinExistence type="predicted"/>
<evidence type="ECO:0000313" key="2">
    <source>
        <dbReference type="EMBL" id="MFC4201579.1"/>
    </source>
</evidence>
<gene>
    <name evidence="2" type="ORF">ACFOY1_11500</name>
</gene>
<comment type="caution">
    <text evidence="2">The sequence shown here is derived from an EMBL/GenBank/DDBJ whole genome shotgun (WGS) entry which is preliminary data.</text>
</comment>
<dbReference type="Proteomes" id="UP001595848">
    <property type="component" value="Unassembled WGS sequence"/>
</dbReference>
<dbReference type="EMBL" id="JBHSBV010000004">
    <property type="protein sequence ID" value="MFC4201579.1"/>
    <property type="molecule type" value="Genomic_DNA"/>
</dbReference>
<protein>
    <submittedName>
        <fullName evidence="2">Helix-turn-helix domain-containing protein</fullName>
    </submittedName>
</protein>
<dbReference type="InterPro" id="IPR039554">
    <property type="entry name" value="HigA2-like_HTH"/>
</dbReference>
<evidence type="ECO:0000259" key="1">
    <source>
        <dbReference type="Pfam" id="PF13744"/>
    </source>
</evidence>
<accession>A0ABV8P0G1</accession>
<reference evidence="3" key="1">
    <citation type="journal article" date="2019" name="Int. J. Syst. Evol. Microbiol.">
        <title>The Global Catalogue of Microorganisms (GCM) 10K type strain sequencing project: providing services to taxonomists for standard genome sequencing and annotation.</title>
        <authorList>
            <consortium name="The Broad Institute Genomics Platform"/>
            <consortium name="The Broad Institute Genome Sequencing Center for Infectious Disease"/>
            <person name="Wu L."/>
            <person name="Ma J."/>
        </authorList>
    </citation>
    <scope>NUCLEOTIDE SEQUENCE [LARGE SCALE GENOMIC DNA]</scope>
    <source>
        <strain evidence="3">LMG 24813</strain>
    </source>
</reference>
<organism evidence="2 3">
    <name type="scientific">Candidimonas humi</name>
    <dbReference type="NCBI Taxonomy" id="683355"/>
    <lineage>
        <taxon>Bacteria</taxon>
        <taxon>Pseudomonadati</taxon>
        <taxon>Pseudomonadota</taxon>
        <taxon>Betaproteobacteria</taxon>
        <taxon>Burkholderiales</taxon>
        <taxon>Alcaligenaceae</taxon>
        <taxon>Candidimonas</taxon>
    </lineage>
</organism>
<feature type="domain" description="HigA2-like helix-turn-helix" evidence="1">
    <location>
        <begin position="23"/>
        <end position="93"/>
    </location>
</feature>
<sequence length="98" mass="10708">MRANEMDKCVIDGVEVELSSGNVFKDLALHDAEELQTKSGLITQITAVIRKRELSPTAVANAIGFTPSELANSLLAKLSNLSERELMDCLNHLQQSPQ</sequence>